<proteinExistence type="predicted"/>
<gene>
    <name evidence="3" type="ORF">SAMN02745121_07935</name>
</gene>
<reference evidence="4" key="1">
    <citation type="submission" date="2016-10" db="EMBL/GenBank/DDBJ databases">
        <authorList>
            <person name="Varghese N."/>
            <person name="Submissions S."/>
        </authorList>
    </citation>
    <scope>NUCLEOTIDE SEQUENCE [LARGE SCALE GENOMIC DNA]</scope>
    <source>
        <strain evidence="4">ATCC 25963</strain>
    </source>
</reference>
<evidence type="ECO:0000256" key="1">
    <source>
        <dbReference type="ARBA" id="ARBA00022801"/>
    </source>
</evidence>
<evidence type="ECO:0000313" key="4">
    <source>
        <dbReference type="Proteomes" id="UP000199400"/>
    </source>
</evidence>
<dbReference type="GO" id="GO:0016787">
    <property type="term" value="F:hydrolase activity"/>
    <property type="evidence" value="ECO:0007669"/>
    <property type="project" value="UniProtKB-KW"/>
</dbReference>
<dbReference type="Gene3D" id="3.40.50.1820">
    <property type="entry name" value="alpha/beta hydrolase"/>
    <property type="match status" value="1"/>
</dbReference>
<dbReference type="OrthoDB" id="5342129at2"/>
<evidence type="ECO:0000313" key="3">
    <source>
        <dbReference type="EMBL" id="SFF28577.1"/>
    </source>
</evidence>
<dbReference type="PANTHER" id="PTHR43329">
    <property type="entry name" value="EPOXIDE HYDROLASE"/>
    <property type="match status" value="1"/>
</dbReference>
<dbReference type="RefSeq" id="WP_096328534.1">
    <property type="nucleotide sequence ID" value="NZ_FOMX01000042.1"/>
</dbReference>
<dbReference type="InterPro" id="IPR029058">
    <property type="entry name" value="AB_hydrolase_fold"/>
</dbReference>
<dbReference type="PRINTS" id="PR00412">
    <property type="entry name" value="EPOXHYDRLASE"/>
</dbReference>
<name>A0A1I2HI59_9BACT</name>
<dbReference type="SUPFAM" id="SSF53474">
    <property type="entry name" value="alpha/beta-Hydrolases"/>
    <property type="match status" value="1"/>
</dbReference>
<dbReference type="EMBL" id="FOMX01000042">
    <property type="protein sequence ID" value="SFF28577.1"/>
    <property type="molecule type" value="Genomic_DNA"/>
</dbReference>
<keyword evidence="4" id="KW-1185">Reference proteome</keyword>
<dbReference type="InterPro" id="IPR000639">
    <property type="entry name" value="Epox_hydrolase-like"/>
</dbReference>
<dbReference type="Proteomes" id="UP000199400">
    <property type="component" value="Unassembled WGS sequence"/>
</dbReference>
<organism evidence="3 4">
    <name type="scientific">Nannocystis exedens</name>
    <dbReference type="NCBI Taxonomy" id="54"/>
    <lineage>
        <taxon>Bacteria</taxon>
        <taxon>Pseudomonadati</taxon>
        <taxon>Myxococcota</taxon>
        <taxon>Polyangia</taxon>
        <taxon>Nannocystales</taxon>
        <taxon>Nannocystaceae</taxon>
        <taxon>Nannocystis</taxon>
    </lineage>
</organism>
<dbReference type="AlphaFoldDB" id="A0A1I2HI59"/>
<dbReference type="InterPro" id="IPR000073">
    <property type="entry name" value="AB_hydrolase_1"/>
</dbReference>
<keyword evidence="1" id="KW-0378">Hydrolase</keyword>
<evidence type="ECO:0000259" key="2">
    <source>
        <dbReference type="Pfam" id="PF00561"/>
    </source>
</evidence>
<sequence>MSGHPHDDQARADLHAELARLEHVFVAHDDVSLHVVRSRPWDRGERRAPVLFLHGYPDTVDTWSLQLAALGQSHPVAAFDQRGVGRSTAPSARAGYAFERYLGDIEAVIDELTGPEGQVHLVAHDWGAALAWMFAEQPRYARRLRSLSILAGPHPNLMLRRLSRAAKNPRELGFLFDQLRKSWYILFFQLPWLPEQLITRQFPEMWVRALRSGGVPKEDPLLREFDAEGTRRAALTPLALYRQALFRKSQPPRPIEVPTCLVVPLRDMALRPELYDDVHEVAADLEVHRLDANHWAHRERASEVSGILEAFIRRVEHDS</sequence>
<feature type="domain" description="AB hydrolase-1" evidence="2">
    <location>
        <begin position="49"/>
        <end position="165"/>
    </location>
</feature>
<protein>
    <submittedName>
        <fullName evidence="3">Pimeloyl-ACP methyl ester carboxylesterase</fullName>
    </submittedName>
</protein>
<dbReference type="STRING" id="54.SAMN02745121_07935"/>
<accession>A0A1I2HI59</accession>
<dbReference type="Pfam" id="PF00561">
    <property type="entry name" value="Abhydrolase_1"/>
    <property type="match status" value="1"/>
</dbReference>